<organism evidence="1">
    <name type="scientific">marine sediment metagenome</name>
    <dbReference type="NCBI Taxonomy" id="412755"/>
    <lineage>
        <taxon>unclassified sequences</taxon>
        <taxon>metagenomes</taxon>
        <taxon>ecological metagenomes</taxon>
    </lineage>
</organism>
<accession>X1D2N0</accession>
<sequence length="192" mass="23128">MFVEYFYYLKERLPVSITEYMALIEALNKGLIHNMVEFYYISRSILCKNEHHFDIYDIAFANYFKNAIIKFPDEVKQDIWDWLNKDITISELIEGLKILLKEYQQYLNIDDLQQFLENLLEKLNKDLEGNLLINAPEDVKAEIWDWLQKNMDLSEADGKFQEMLSQFFDLEQMQKQFEELMQRQDEEHNGGD</sequence>
<evidence type="ECO:0000313" key="1">
    <source>
        <dbReference type="EMBL" id="GAG99377.1"/>
    </source>
</evidence>
<protein>
    <submittedName>
        <fullName evidence="1">Uncharacterized protein</fullName>
    </submittedName>
</protein>
<proteinExistence type="predicted"/>
<comment type="caution">
    <text evidence="1">The sequence shown here is derived from an EMBL/GenBank/DDBJ whole genome shotgun (WGS) entry which is preliminary data.</text>
</comment>
<dbReference type="EMBL" id="BART01024002">
    <property type="protein sequence ID" value="GAG99377.1"/>
    <property type="molecule type" value="Genomic_DNA"/>
</dbReference>
<gene>
    <name evidence="1" type="ORF">S01H4_43495</name>
</gene>
<name>X1D2N0_9ZZZZ</name>
<dbReference type="AlphaFoldDB" id="X1D2N0"/>
<reference evidence="1" key="1">
    <citation type="journal article" date="2014" name="Front. Microbiol.">
        <title>High frequency of phylogenetically diverse reductive dehalogenase-homologous genes in deep subseafloor sedimentary metagenomes.</title>
        <authorList>
            <person name="Kawai M."/>
            <person name="Futagami T."/>
            <person name="Toyoda A."/>
            <person name="Takaki Y."/>
            <person name="Nishi S."/>
            <person name="Hori S."/>
            <person name="Arai W."/>
            <person name="Tsubouchi T."/>
            <person name="Morono Y."/>
            <person name="Uchiyama I."/>
            <person name="Ito T."/>
            <person name="Fujiyama A."/>
            <person name="Inagaki F."/>
            <person name="Takami H."/>
        </authorList>
    </citation>
    <scope>NUCLEOTIDE SEQUENCE</scope>
    <source>
        <strain evidence="1">Expedition CK06-06</strain>
    </source>
</reference>
<feature type="non-terminal residue" evidence="1">
    <location>
        <position position="192"/>
    </location>
</feature>